<accession>A0A9D4Z4Q9</accession>
<dbReference type="InterPro" id="IPR019734">
    <property type="entry name" value="TPR_rpt"/>
</dbReference>
<dbReference type="SMART" id="SM00028">
    <property type="entry name" value="TPR"/>
    <property type="match status" value="4"/>
</dbReference>
<evidence type="ECO:0000256" key="4">
    <source>
        <dbReference type="SAM" id="MobiDB-lite"/>
    </source>
</evidence>
<evidence type="ECO:0000256" key="2">
    <source>
        <dbReference type="ARBA" id="ARBA00022803"/>
    </source>
</evidence>
<keyword evidence="2 3" id="KW-0802">TPR repeat</keyword>
<evidence type="ECO:0000313" key="5">
    <source>
        <dbReference type="EMBL" id="KAI5061135.1"/>
    </source>
</evidence>
<proteinExistence type="predicted"/>
<dbReference type="InterPro" id="IPR011990">
    <property type="entry name" value="TPR-like_helical_dom_sf"/>
</dbReference>
<dbReference type="SUPFAM" id="SSF48452">
    <property type="entry name" value="TPR-like"/>
    <property type="match status" value="1"/>
</dbReference>
<keyword evidence="6" id="KW-1185">Reference proteome</keyword>
<evidence type="ECO:0000256" key="3">
    <source>
        <dbReference type="PROSITE-ProRule" id="PRU00339"/>
    </source>
</evidence>
<protein>
    <submittedName>
        <fullName evidence="5">Uncharacterized protein</fullName>
    </submittedName>
</protein>
<dbReference type="Gene3D" id="1.25.40.10">
    <property type="entry name" value="Tetratricopeptide repeat domain"/>
    <property type="match status" value="1"/>
</dbReference>
<feature type="repeat" description="TPR" evidence="3">
    <location>
        <begin position="282"/>
        <end position="315"/>
    </location>
</feature>
<dbReference type="Pfam" id="PF13432">
    <property type="entry name" value="TPR_16"/>
    <property type="match status" value="2"/>
</dbReference>
<dbReference type="EMBL" id="JABFUD020000023">
    <property type="protein sequence ID" value="KAI5061135.1"/>
    <property type="molecule type" value="Genomic_DNA"/>
</dbReference>
<dbReference type="AlphaFoldDB" id="A0A9D4Z4Q9"/>
<dbReference type="Pfam" id="PF00515">
    <property type="entry name" value="TPR_1"/>
    <property type="match status" value="1"/>
</dbReference>
<dbReference type="PANTHER" id="PTHR44858">
    <property type="entry name" value="TETRATRICOPEPTIDE REPEAT PROTEIN 6"/>
    <property type="match status" value="1"/>
</dbReference>
<dbReference type="PANTHER" id="PTHR44858:SF17">
    <property type="match status" value="1"/>
</dbReference>
<feature type="region of interest" description="Disordered" evidence="4">
    <location>
        <begin position="60"/>
        <end position="84"/>
    </location>
</feature>
<evidence type="ECO:0000313" key="6">
    <source>
        <dbReference type="Proteomes" id="UP000886520"/>
    </source>
</evidence>
<dbReference type="PROSITE" id="PS50005">
    <property type="entry name" value="TPR"/>
    <property type="match status" value="2"/>
</dbReference>
<dbReference type="OrthoDB" id="421121at2759"/>
<dbReference type="Proteomes" id="UP000886520">
    <property type="component" value="Chromosome 23"/>
</dbReference>
<evidence type="ECO:0000256" key="1">
    <source>
        <dbReference type="ARBA" id="ARBA00022737"/>
    </source>
</evidence>
<gene>
    <name evidence="5" type="ORF">GOP47_0023640</name>
</gene>
<dbReference type="InterPro" id="IPR050498">
    <property type="entry name" value="Ycf3"/>
</dbReference>
<feature type="compositionally biased region" description="Basic and acidic residues" evidence="4">
    <location>
        <begin position="67"/>
        <end position="83"/>
    </location>
</feature>
<organism evidence="5 6">
    <name type="scientific">Adiantum capillus-veneris</name>
    <name type="common">Maidenhair fern</name>
    <dbReference type="NCBI Taxonomy" id="13818"/>
    <lineage>
        <taxon>Eukaryota</taxon>
        <taxon>Viridiplantae</taxon>
        <taxon>Streptophyta</taxon>
        <taxon>Embryophyta</taxon>
        <taxon>Tracheophyta</taxon>
        <taxon>Polypodiopsida</taxon>
        <taxon>Polypodiidae</taxon>
        <taxon>Polypodiales</taxon>
        <taxon>Pteridineae</taxon>
        <taxon>Pteridaceae</taxon>
        <taxon>Vittarioideae</taxon>
        <taxon>Adiantum</taxon>
    </lineage>
</organism>
<sequence>MEAKVFVSSVTKPVSTNLSSSSRCKLAVDFTSQCPSCLLSSRPTPKYHVLSLASLQAEFPEPDREDDPVKDMPSELTSNKEDLSQGELSLTDIHRVLVAPVEHLKESWNQVSELSREQGEVTRRRVLGAPMFMSLACLLGSSTRDAHALVRAFIDASKEPSKPFDATDKRLQDAASTFQNALNATTVVEEEQLWTEVINKYGSLEAEWVADIVSRAYGNRGNARSRQGKLEEALEDYDKSIMLAPYAVDPVLNRGVVLESLGRYDDASADYVAVLRAQPKDPAAWNNLGNVKAAQNRWDDALIGYAKAVELAPAFSFAAANYALALYQVGRVNEAVRQFRSLLRKYPEFPDMRAALAVSLYAEGLTAEAESNWERLEDRRCESFKKFWCIITSLCAFLSIARMVCLLWKTSFSVVAASRSCNHFVTDSAILSTLQRTTSCTSMESWSTLQTGDEGFIPRVLVLSAGPAK</sequence>
<keyword evidence="1" id="KW-0677">Repeat</keyword>
<dbReference type="PROSITE" id="PS50293">
    <property type="entry name" value="TPR_REGION"/>
    <property type="match status" value="1"/>
</dbReference>
<feature type="repeat" description="TPR" evidence="3">
    <location>
        <begin position="214"/>
        <end position="247"/>
    </location>
</feature>
<name>A0A9D4Z4Q9_ADICA</name>
<comment type="caution">
    <text evidence="5">The sequence shown here is derived from an EMBL/GenBank/DDBJ whole genome shotgun (WGS) entry which is preliminary data.</text>
</comment>
<reference evidence="5" key="1">
    <citation type="submission" date="2021-01" db="EMBL/GenBank/DDBJ databases">
        <title>Adiantum capillus-veneris genome.</title>
        <authorList>
            <person name="Fang Y."/>
            <person name="Liao Q."/>
        </authorList>
    </citation>
    <scope>NUCLEOTIDE SEQUENCE</scope>
    <source>
        <strain evidence="5">H3</strain>
        <tissue evidence="5">Leaf</tissue>
    </source>
</reference>